<dbReference type="EMBL" id="JAFVMF010000005">
    <property type="protein sequence ID" value="MBO1359232.1"/>
    <property type="molecule type" value="Genomic_DNA"/>
</dbReference>
<dbReference type="PROSITE" id="PS00184">
    <property type="entry name" value="GARS"/>
    <property type="match status" value="1"/>
</dbReference>
<dbReference type="Gene3D" id="3.90.600.10">
    <property type="entry name" value="Phosphoribosylglycinamide synthetase, C-terminal domain"/>
    <property type="match status" value="1"/>
</dbReference>
<evidence type="ECO:0000256" key="8">
    <source>
        <dbReference type="ARBA" id="ARBA00022840"/>
    </source>
</evidence>
<evidence type="ECO:0000256" key="9">
    <source>
        <dbReference type="ARBA" id="ARBA00038345"/>
    </source>
</evidence>
<dbReference type="Gene3D" id="3.30.1490.20">
    <property type="entry name" value="ATP-grasp fold, A domain"/>
    <property type="match status" value="1"/>
</dbReference>
<keyword evidence="6 13" id="KW-0547">Nucleotide-binding</keyword>
<evidence type="ECO:0000256" key="5">
    <source>
        <dbReference type="ARBA" id="ARBA00022598"/>
    </source>
</evidence>
<sequence length="426" mass="43476">MRVLLIGSGGREHALAAALAASPALTQLYIAPGNPGTAALGENVAISASDVAALVAFAQTHAIDLVVPGPEAPLVAGLADACAEAGIACAGPTQAAAALEGSKTFTKEVCDAARIPTARWERFEDAGSALEFVRRRGAPIVIKADGLAAGKGVVVAQTLEEAESAITDMMTSDKLGEAGRSVVIEECMVGEEVSLFAFCAGRDAVLIGAAQDHKRIGDGDTGPNTGGMGAVSPPSGFDRDAQERALDLLVRPMLVEMDRRGTPFCGVIFAGLMLTNEGPKLIEYNVRFGDPEAQALLIRLETDLLPALTALARGSLAGVSISFSDDASAAIVLAARGYPGEPAHGGVIGGIERAEAVPGVRVFQAGTALDAEGRLIAVGGRVLTVCATAPGLREAIDRAYQGVAAICWDDAVWRGDIGARALSMAG</sequence>
<dbReference type="InterPro" id="IPR000115">
    <property type="entry name" value="PRibGlycinamide_synth"/>
</dbReference>
<reference evidence="15 16" key="1">
    <citation type="submission" date="2021-03" db="EMBL/GenBank/DDBJ databases">
        <title>The complete genome sequence of Acetobacter sacchari TBRC 11175.</title>
        <authorList>
            <person name="Charoenyingcharoen P."/>
            <person name="Yukphan P."/>
        </authorList>
    </citation>
    <scope>NUCLEOTIDE SEQUENCE [LARGE SCALE GENOMIC DNA]</scope>
    <source>
        <strain evidence="15 16">TBRC 11175</strain>
    </source>
</reference>
<comment type="caution">
    <text evidence="15">The sequence shown here is derived from an EMBL/GenBank/DDBJ whole genome shotgun (WGS) entry which is preliminary data.</text>
</comment>
<comment type="cofactor">
    <cofactor evidence="1">
        <name>Mn(2+)</name>
        <dbReference type="ChEBI" id="CHEBI:29035"/>
    </cofactor>
</comment>
<comment type="similarity">
    <text evidence="9 12">Belongs to the GARS family.</text>
</comment>
<dbReference type="SUPFAM" id="SSF51246">
    <property type="entry name" value="Rudiment single hybrid motif"/>
    <property type="match status" value="1"/>
</dbReference>
<evidence type="ECO:0000256" key="10">
    <source>
        <dbReference type="ARBA" id="ARBA00042242"/>
    </source>
</evidence>
<dbReference type="InterPro" id="IPR011761">
    <property type="entry name" value="ATP-grasp"/>
</dbReference>
<dbReference type="InterPro" id="IPR020562">
    <property type="entry name" value="PRibGlycinamide_synth_N"/>
</dbReference>
<evidence type="ECO:0000313" key="15">
    <source>
        <dbReference type="EMBL" id="MBO1359232.1"/>
    </source>
</evidence>
<dbReference type="InterPro" id="IPR020560">
    <property type="entry name" value="PRibGlycinamide_synth_C-dom"/>
</dbReference>
<comment type="cofactor">
    <cofactor evidence="2">
        <name>Mg(2+)</name>
        <dbReference type="ChEBI" id="CHEBI:18420"/>
    </cofactor>
</comment>
<evidence type="ECO:0000256" key="4">
    <source>
        <dbReference type="ARBA" id="ARBA00013255"/>
    </source>
</evidence>
<dbReference type="InterPro" id="IPR037123">
    <property type="entry name" value="PRibGlycinamide_synth_C_sf"/>
</dbReference>
<evidence type="ECO:0000256" key="6">
    <source>
        <dbReference type="ARBA" id="ARBA00022741"/>
    </source>
</evidence>
<feature type="domain" description="ATP-grasp" evidence="14">
    <location>
        <begin position="107"/>
        <end position="313"/>
    </location>
</feature>
<accession>A0ABS3LTK4</accession>
<gene>
    <name evidence="12 15" type="primary">purD</name>
    <name evidence="15" type="ORF">J2D73_05400</name>
</gene>
<dbReference type="Gene3D" id="3.30.470.20">
    <property type="entry name" value="ATP-grasp fold, B domain"/>
    <property type="match status" value="1"/>
</dbReference>
<comment type="catalytic activity">
    <reaction evidence="12">
        <text>5-phospho-beta-D-ribosylamine + glycine + ATP = N(1)-(5-phospho-beta-D-ribosyl)glycinamide + ADP + phosphate + H(+)</text>
        <dbReference type="Rhea" id="RHEA:17453"/>
        <dbReference type="ChEBI" id="CHEBI:15378"/>
        <dbReference type="ChEBI" id="CHEBI:30616"/>
        <dbReference type="ChEBI" id="CHEBI:43474"/>
        <dbReference type="ChEBI" id="CHEBI:57305"/>
        <dbReference type="ChEBI" id="CHEBI:58681"/>
        <dbReference type="ChEBI" id="CHEBI:143788"/>
        <dbReference type="ChEBI" id="CHEBI:456216"/>
        <dbReference type="EC" id="6.3.4.13"/>
    </reaction>
</comment>
<evidence type="ECO:0000313" key="16">
    <source>
        <dbReference type="Proteomes" id="UP000664771"/>
    </source>
</evidence>
<keyword evidence="16" id="KW-1185">Reference proteome</keyword>
<evidence type="ECO:0000256" key="2">
    <source>
        <dbReference type="ARBA" id="ARBA00001946"/>
    </source>
</evidence>
<comment type="pathway">
    <text evidence="3 12">Purine metabolism; IMP biosynthesis via de novo pathway; N(1)-(5-phospho-D-ribosyl)glycinamide from 5-phospho-alpha-D-ribose 1-diphosphate: step 2/2.</text>
</comment>
<dbReference type="Pfam" id="PF01071">
    <property type="entry name" value="GARS_A"/>
    <property type="match status" value="1"/>
</dbReference>
<dbReference type="Pfam" id="PF02843">
    <property type="entry name" value="GARS_C"/>
    <property type="match status" value="1"/>
</dbReference>
<name>A0ABS3LTK4_9PROT</name>
<dbReference type="Pfam" id="PF02844">
    <property type="entry name" value="GARS_N"/>
    <property type="match status" value="1"/>
</dbReference>
<dbReference type="PANTHER" id="PTHR43472">
    <property type="entry name" value="PHOSPHORIBOSYLAMINE--GLYCINE LIGASE"/>
    <property type="match status" value="1"/>
</dbReference>
<dbReference type="SUPFAM" id="SSF56059">
    <property type="entry name" value="Glutathione synthetase ATP-binding domain-like"/>
    <property type="match status" value="1"/>
</dbReference>
<dbReference type="Proteomes" id="UP000664771">
    <property type="component" value="Unassembled WGS sequence"/>
</dbReference>
<evidence type="ECO:0000256" key="11">
    <source>
        <dbReference type="ARBA" id="ARBA00042864"/>
    </source>
</evidence>
<dbReference type="PROSITE" id="PS50975">
    <property type="entry name" value="ATP_GRASP"/>
    <property type="match status" value="1"/>
</dbReference>
<dbReference type="InterPro" id="IPR011054">
    <property type="entry name" value="Rudment_hybrid_motif"/>
</dbReference>
<dbReference type="SMART" id="SM01209">
    <property type="entry name" value="GARS_A"/>
    <property type="match status" value="1"/>
</dbReference>
<dbReference type="InterPro" id="IPR020559">
    <property type="entry name" value="PRibGlycinamide_synth_CS"/>
</dbReference>
<evidence type="ECO:0000256" key="3">
    <source>
        <dbReference type="ARBA" id="ARBA00005174"/>
    </source>
</evidence>
<evidence type="ECO:0000259" key="14">
    <source>
        <dbReference type="PROSITE" id="PS50975"/>
    </source>
</evidence>
<keyword evidence="8 13" id="KW-0067">ATP-binding</keyword>
<dbReference type="InterPro" id="IPR020561">
    <property type="entry name" value="PRibGlycinamid_synth_ATP-grasp"/>
</dbReference>
<protein>
    <recommendedName>
        <fullName evidence="4 12">Phosphoribosylamine--glycine ligase</fullName>
        <ecNumber evidence="4 12">6.3.4.13</ecNumber>
    </recommendedName>
    <alternativeName>
        <fullName evidence="12">GARS</fullName>
    </alternativeName>
    <alternativeName>
        <fullName evidence="10 12">Glycinamide ribonucleotide synthetase</fullName>
    </alternativeName>
    <alternativeName>
        <fullName evidence="11 12">Phosphoribosylglycinamide synthetase</fullName>
    </alternativeName>
</protein>
<organism evidence="15 16">
    <name type="scientific">Acetobacter sacchari</name>
    <dbReference type="NCBI Taxonomy" id="2661687"/>
    <lineage>
        <taxon>Bacteria</taxon>
        <taxon>Pseudomonadati</taxon>
        <taxon>Pseudomonadota</taxon>
        <taxon>Alphaproteobacteria</taxon>
        <taxon>Acetobacterales</taxon>
        <taxon>Acetobacteraceae</taxon>
        <taxon>Acetobacter</taxon>
    </lineage>
</organism>
<dbReference type="GO" id="GO:0004637">
    <property type="term" value="F:phosphoribosylamine-glycine ligase activity"/>
    <property type="evidence" value="ECO:0007669"/>
    <property type="project" value="UniProtKB-EC"/>
</dbReference>
<proteinExistence type="inferred from homology"/>
<evidence type="ECO:0000256" key="13">
    <source>
        <dbReference type="PROSITE-ProRule" id="PRU00409"/>
    </source>
</evidence>
<keyword evidence="7 12" id="KW-0658">Purine biosynthesis</keyword>
<dbReference type="EC" id="6.3.4.13" evidence="4 12"/>
<keyword evidence="5 12" id="KW-0436">Ligase</keyword>
<dbReference type="RefSeq" id="WP_207880124.1">
    <property type="nucleotide sequence ID" value="NZ_JAFVMF010000005.1"/>
</dbReference>
<dbReference type="PANTHER" id="PTHR43472:SF1">
    <property type="entry name" value="PHOSPHORIBOSYLAMINE--GLYCINE LIGASE, CHLOROPLASTIC"/>
    <property type="match status" value="1"/>
</dbReference>
<dbReference type="SMART" id="SM01210">
    <property type="entry name" value="GARS_C"/>
    <property type="match status" value="1"/>
</dbReference>
<dbReference type="InterPro" id="IPR013815">
    <property type="entry name" value="ATP_grasp_subdomain_1"/>
</dbReference>
<dbReference type="SUPFAM" id="SSF52440">
    <property type="entry name" value="PreATP-grasp domain"/>
    <property type="match status" value="1"/>
</dbReference>
<evidence type="ECO:0000256" key="7">
    <source>
        <dbReference type="ARBA" id="ARBA00022755"/>
    </source>
</evidence>
<dbReference type="InterPro" id="IPR016185">
    <property type="entry name" value="PreATP-grasp_dom_sf"/>
</dbReference>
<dbReference type="NCBIfam" id="TIGR00877">
    <property type="entry name" value="purD"/>
    <property type="match status" value="1"/>
</dbReference>
<dbReference type="HAMAP" id="MF_00138">
    <property type="entry name" value="GARS"/>
    <property type="match status" value="1"/>
</dbReference>
<dbReference type="Gene3D" id="3.40.50.20">
    <property type="match status" value="1"/>
</dbReference>
<evidence type="ECO:0000256" key="12">
    <source>
        <dbReference type="HAMAP-Rule" id="MF_00138"/>
    </source>
</evidence>
<evidence type="ECO:0000256" key="1">
    <source>
        <dbReference type="ARBA" id="ARBA00001936"/>
    </source>
</evidence>